<comment type="caution">
    <text evidence="13">The sequence shown here is derived from an EMBL/GenBank/DDBJ whole genome shotgun (WGS) entry which is preliminary data.</text>
</comment>
<evidence type="ECO:0000256" key="8">
    <source>
        <dbReference type="RuleBase" id="RU003355"/>
    </source>
</evidence>
<dbReference type="InterPro" id="IPR001611">
    <property type="entry name" value="Leu-rich_rpt"/>
</dbReference>
<evidence type="ECO:0000256" key="7">
    <source>
        <dbReference type="PROSITE-ProRule" id="PRU01240"/>
    </source>
</evidence>
<evidence type="ECO:0000256" key="5">
    <source>
        <dbReference type="ARBA" id="ARBA00022801"/>
    </source>
</evidence>
<evidence type="ECO:0000256" key="4">
    <source>
        <dbReference type="ARBA" id="ARBA00022737"/>
    </source>
</evidence>
<keyword evidence="3 7" id="KW-0645">Protease</keyword>
<dbReference type="InterPro" id="IPR013783">
    <property type="entry name" value="Ig-like_fold"/>
</dbReference>
<dbReference type="SUPFAM" id="SSF52743">
    <property type="entry name" value="Subtilisin-like"/>
    <property type="match status" value="1"/>
</dbReference>
<keyword evidence="9" id="KW-1133">Transmembrane helix</keyword>
<dbReference type="NCBIfam" id="NF041940">
    <property type="entry name" value="choice_anch_X"/>
    <property type="match status" value="1"/>
</dbReference>
<dbReference type="InterPro" id="IPR032675">
    <property type="entry name" value="LRR_dom_sf"/>
</dbReference>
<dbReference type="InterPro" id="IPR023827">
    <property type="entry name" value="Peptidase_S8_Asp-AS"/>
</dbReference>
<dbReference type="PANTHER" id="PTHR43399:SF4">
    <property type="entry name" value="CELL WALL-ASSOCIATED PROTEASE"/>
    <property type="match status" value="1"/>
</dbReference>
<dbReference type="SUPFAM" id="SSF52058">
    <property type="entry name" value="L domain-like"/>
    <property type="match status" value="1"/>
</dbReference>
<evidence type="ECO:0000256" key="9">
    <source>
        <dbReference type="SAM" id="Phobius"/>
    </source>
</evidence>
<accession>A0ABU8C1U5</accession>
<keyword evidence="5 7" id="KW-0378">Hydrolase</keyword>
<dbReference type="EMBL" id="JALAAR010000001">
    <property type="protein sequence ID" value="MEH8015865.1"/>
    <property type="molecule type" value="Genomic_DNA"/>
</dbReference>
<dbReference type="Proteomes" id="UP001375382">
    <property type="component" value="Unassembled WGS sequence"/>
</dbReference>
<dbReference type="SMART" id="SM00369">
    <property type="entry name" value="LRR_TYP"/>
    <property type="match status" value="4"/>
</dbReference>
<dbReference type="RefSeq" id="WP_335734285.1">
    <property type="nucleotide sequence ID" value="NZ_JALAAR010000001.1"/>
</dbReference>
<feature type="domain" description="Leucine-rich repeat-containing N-terminal plant-type" evidence="12">
    <location>
        <begin position="553"/>
        <end position="570"/>
    </location>
</feature>
<evidence type="ECO:0000256" key="1">
    <source>
        <dbReference type="ARBA" id="ARBA00011073"/>
    </source>
</evidence>
<evidence type="ECO:0000313" key="14">
    <source>
        <dbReference type="Proteomes" id="UP001375382"/>
    </source>
</evidence>
<evidence type="ECO:0000313" key="13">
    <source>
        <dbReference type="EMBL" id="MEH8015865.1"/>
    </source>
</evidence>
<organism evidence="13 14">
    <name type="scientific">Rheinheimera muenzenbergensis</name>
    <dbReference type="NCBI Taxonomy" id="1193628"/>
    <lineage>
        <taxon>Bacteria</taxon>
        <taxon>Pseudomonadati</taxon>
        <taxon>Pseudomonadota</taxon>
        <taxon>Gammaproteobacteria</taxon>
        <taxon>Chromatiales</taxon>
        <taxon>Chromatiaceae</taxon>
        <taxon>Rheinheimera</taxon>
    </lineage>
</organism>
<dbReference type="InterPro" id="IPR015500">
    <property type="entry name" value="Peptidase_S8_subtilisin-rel"/>
</dbReference>
<evidence type="ECO:0000259" key="11">
    <source>
        <dbReference type="Pfam" id="PF00082"/>
    </source>
</evidence>
<name>A0ABU8C1U5_9GAMM</name>
<sequence length="885" mass="93690">MKSRFIPLLSILTTLLLCNAPLAAQQRLLITVAPEQAEQLHRVHSASTGQHTGWQRFSQLPDIVVAELAQGADLRQEMQRLRQLPGVLTVEPDLRLRKIATPNDPQLSQQWHLNGSFGINAAAAWDLSTGDSEQVIAVIDTGVDYNHADLAANIWQNPQEIAGDAIDNDNNGYVDDIYGINPADGNSDPMDEDGHGTQVASIMAAVTDNAVGIAGVSWQTKILPCRFMDKNGEGFVSDAIACLNYVLDLKNNQGVNIIATNNSWGSSNFSQALYNAIVAQRDAGILFIAGAGNDGNSARFYPAGYNLSNIISVAAHDQQGAIAGFSNYGRDWVHLSAPGVAIAAAQTGGGYATASGTSMAAPVVSGVAALVAAYEPALGMTALRNRILIAGAPADDSDIATQTMTGQLLLAAGGDTLGALGCNGGTLQRRVTPLTDVLYLEAGDTVDIQVLSLSCFGDSLPASVSAGAMQQAVAINDDGQQQDQQAADGIYSGRFQFDGNATTLNFPDGQVQLRLRNNNFCAVNAVTEIPLAECDALVELYYDTLGQHWLNNENWLLTATPCSWFGVTCNNGQVSEINLLSNNLNGQLPAALNQLPALAVFDVSDNNLHGSFPAALLQLTQLQRLVLWQNAFSGVLPPALGNLTSLQLLDLSENRFSAALPSGLGNLSNLQQLYLEDNLFEGAMPQTFGQLSQLQVLWLFDNNLTGTLPQSLTGLSQMQDFRFNDTSLCAPANQDFGNWLAGLTTLHINTSCPNTPPTVAAGSNQTVNSGTVVQLQASASDAEFNALSYQWQQIAGTTVTLTSQDELNPRFTAPAVSSNTVLRFRFTANDGISSSSAEVEITVQPLANSGGPGNNAGGESGGGTIGIVALCGLLLLWTRRLGKRM</sequence>
<feature type="domain" description="Peptidase S8/S53" evidence="11">
    <location>
        <begin position="132"/>
        <end position="387"/>
    </location>
</feature>
<keyword evidence="10" id="KW-0732">Signal</keyword>
<keyword evidence="14" id="KW-1185">Reference proteome</keyword>
<dbReference type="PROSITE" id="PS51892">
    <property type="entry name" value="SUBTILASE"/>
    <property type="match status" value="1"/>
</dbReference>
<dbReference type="Gene3D" id="3.80.10.10">
    <property type="entry name" value="Ribonuclease Inhibitor"/>
    <property type="match status" value="2"/>
</dbReference>
<feature type="active site" description="Charge relay system" evidence="7">
    <location>
        <position position="140"/>
    </location>
</feature>
<keyword evidence="2" id="KW-0433">Leucine-rich repeat</keyword>
<dbReference type="Pfam" id="PF00560">
    <property type="entry name" value="LRR_1"/>
    <property type="match status" value="1"/>
</dbReference>
<dbReference type="PANTHER" id="PTHR43399">
    <property type="entry name" value="SUBTILISIN-RELATED"/>
    <property type="match status" value="1"/>
</dbReference>
<evidence type="ECO:0000256" key="6">
    <source>
        <dbReference type="ARBA" id="ARBA00022825"/>
    </source>
</evidence>
<feature type="active site" description="Charge relay system" evidence="7">
    <location>
        <position position="195"/>
    </location>
</feature>
<dbReference type="InterPro" id="IPR000209">
    <property type="entry name" value="Peptidase_S8/S53_dom"/>
</dbReference>
<keyword evidence="4" id="KW-0677">Repeat</keyword>
<dbReference type="InterPro" id="IPR013210">
    <property type="entry name" value="LRR_N_plant-typ"/>
</dbReference>
<dbReference type="InterPro" id="IPR022398">
    <property type="entry name" value="Peptidase_S8_His-AS"/>
</dbReference>
<dbReference type="Pfam" id="PF08263">
    <property type="entry name" value="LRRNT_2"/>
    <property type="match status" value="1"/>
</dbReference>
<keyword evidence="6 7" id="KW-0720">Serine protease</keyword>
<keyword evidence="9" id="KW-0472">Membrane</keyword>
<proteinExistence type="inferred from homology"/>
<comment type="similarity">
    <text evidence="1 7 8">Belongs to the peptidase S8 family.</text>
</comment>
<feature type="signal peptide" evidence="10">
    <location>
        <begin position="1"/>
        <end position="23"/>
    </location>
</feature>
<dbReference type="InterPro" id="IPR034204">
    <property type="entry name" value="PfSUB1-like_cat_dom"/>
</dbReference>
<dbReference type="Gene3D" id="3.40.50.200">
    <property type="entry name" value="Peptidase S8/S53 domain"/>
    <property type="match status" value="1"/>
</dbReference>
<evidence type="ECO:0000256" key="10">
    <source>
        <dbReference type="SAM" id="SignalP"/>
    </source>
</evidence>
<keyword evidence="9" id="KW-0812">Transmembrane</keyword>
<feature type="chain" id="PRO_5046552388" evidence="10">
    <location>
        <begin position="24"/>
        <end position="885"/>
    </location>
</feature>
<protein>
    <submittedName>
        <fullName evidence="13">S8 family serine peptidase</fullName>
    </submittedName>
</protein>
<feature type="transmembrane region" description="Helical" evidence="9">
    <location>
        <begin position="861"/>
        <end position="878"/>
    </location>
</feature>
<dbReference type="InterPro" id="IPR051048">
    <property type="entry name" value="Peptidase_S8/S53_subtilisin"/>
</dbReference>
<dbReference type="Pfam" id="PF00082">
    <property type="entry name" value="Peptidase_S8"/>
    <property type="match status" value="1"/>
</dbReference>
<dbReference type="InterPro" id="IPR003591">
    <property type="entry name" value="Leu-rich_rpt_typical-subtyp"/>
</dbReference>
<dbReference type="Gene3D" id="2.60.40.10">
    <property type="entry name" value="Immunoglobulins"/>
    <property type="match status" value="1"/>
</dbReference>
<gene>
    <name evidence="13" type="ORF">MN202_01350</name>
</gene>
<feature type="active site" description="Charge relay system" evidence="7">
    <location>
        <position position="358"/>
    </location>
</feature>
<evidence type="ECO:0000256" key="3">
    <source>
        <dbReference type="ARBA" id="ARBA00022670"/>
    </source>
</evidence>
<dbReference type="Pfam" id="PF13855">
    <property type="entry name" value="LRR_8"/>
    <property type="match status" value="1"/>
</dbReference>
<dbReference type="PROSITE" id="PS00137">
    <property type="entry name" value="SUBTILASE_HIS"/>
    <property type="match status" value="1"/>
</dbReference>
<dbReference type="CDD" id="cd07473">
    <property type="entry name" value="Peptidases_S8_Subtilisin_like"/>
    <property type="match status" value="1"/>
</dbReference>
<dbReference type="PROSITE" id="PS00136">
    <property type="entry name" value="SUBTILASE_ASP"/>
    <property type="match status" value="1"/>
</dbReference>
<evidence type="ECO:0000259" key="12">
    <source>
        <dbReference type="Pfam" id="PF08263"/>
    </source>
</evidence>
<dbReference type="InterPro" id="IPR023828">
    <property type="entry name" value="Peptidase_S8_Ser-AS"/>
</dbReference>
<dbReference type="PRINTS" id="PR00723">
    <property type="entry name" value="SUBTILISIN"/>
</dbReference>
<dbReference type="InterPro" id="IPR036852">
    <property type="entry name" value="Peptidase_S8/S53_dom_sf"/>
</dbReference>
<evidence type="ECO:0000256" key="2">
    <source>
        <dbReference type="ARBA" id="ARBA00022614"/>
    </source>
</evidence>
<reference evidence="13 14" key="1">
    <citation type="journal article" date="2023" name="Ecotoxicol. Environ. Saf.">
        <title>Mercury remediation potential of mercury-resistant strain Rheinheimera metallidurans sp. nov. isolated from a municipal waste dumping site.</title>
        <authorList>
            <person name="Yadav V."/>
            <person name="Manjhi A."/>
            <person name="Vadakedath N."/>
        </authorList>
    </citation>
    <scope>NUCLEOTIDE SEQUENCE [LARGE SCALE GENOMIC DNA]</scope>
    <source>
        <strain evidence="13 14">E-49</strain>
    </source>
</reference>
<dbReference type="PROSITE" id="PS00138">
    <property type="entry name" value="SUBTILASE_SER"/>
    <property type="match status" value="1"/>
</dbReference>
<dbReference type="Pfam" id="PF22352">
    <property type="entry name" value="K319L-like_PKD"/>
    <property type="match status" value="1"/>
</dbReference>